<gene>
    <name evidence="1" type="ORF">PSALAMII_LOCUS3843</name>
</gene>
<protein>
    <submittedName>
        <fullName evidence="1">Uncharacterized protein</fullName>
    </submittedName>
</protein>
<evidence type="ECO:0000313" key="2">
    <source>
        <dbReference type="Proteomes" id="UP001152592"/>
    </source>
</evidence>
<comment type="caution">
    <text evidence="1">The sequence shown here is derived from an EMBL/GenBank/DDBJ whole genome shotgun (WGS) entry which is preliminary data.</text>
</comment>
<accession>A0A9W4NCX2</accession>
<sequence length="182" mass="20705">MQHIFSPGKTVTLSHPQQTEWEIEEIINEVDEQEEENREELLSFATAKLSCTSNDDERTKAMMRVYLQLPYTNTELEDSATRAQQATTCDPAELSAYKALSRNQWTSQFTPSLLAYQESKQSDSGLVPGGFIICIVWQVVPGLRLGDSFGSEPFWASVQDITERNRIRARFEDTYQSVVSIK</sequence>
<organism evidence="1 2">
    <name type="scientific">Penicillium salamii</name>
    <dbReference type="NCBI Taxonomy" id="1612424"/>
    <lineage>
        <taxon>Eukaryota</taxon>
        <taxon>Fungi</taxon>
        <taxon>Dikarya</taxon>
        <taxon>Ascomycota</taxon>
        <taxon>Pezizomycotina</taxon>
        <taxon>Eurotiomycetes</taxon>
        <taxon>Eurotiomycetidae</taxon>
        <taxon>Eurotiales</taxon>
        <taxon>Aspergillaceae</taxon>
        <taxon>Penicillium</taxon>
    </lineage>
</organism>
<evidence type="ECO:0000313" key="1">
    <source>
        <dbReference type="EMBL" id="CAG8363212.1"/>
    </source>
</evidence>
<dbReference type="AlphaFoldDB" id="A0A9W4NCX2"/>
<name>A0A9W4NCX2_9EURO</name>
<dbReference type="Proteomes" id="UP001152592">
    <property type="component" value="Unassembled WGS sequence"/>
</dbReference>
<proteinExistence type="predicted"/>
<dbReference type="EMBL" id="CAJVPD010000188">
    <property type="protein sequence ID" value="CAG8363212.1"/>
    <property type="molecule type" value="Genomic_DNA"/>
</dbReference>
<dbReference type="OrthoDB" id="1405469at2759"/>
<reference evidence="1" key="1">
    <citation type="submission" date="2021-07" db="EMBL/GenBank/DDBJ databases">
        <authorList>
            <person name="Branca A.L. A."/>
        </authorList>
    </citation>
    <scope>NUCLEOTIDE SEQUENCE</scope>
</reference>